<dbReference type="EMBL" id="VTPC01077291">
    <property type="protein sequence ID" value="KAF2888435.1"/>
    <property type="molecule type" value="Genomic_DNA"/>
</dbReference>
<name>A0A8K0G1K5_IGNLU</name>
<dbReference type="PANTHER" id="PTHR45749:SF23">
    <property type="entry name" value="ZINC FINGER MYM-TYPE PROTEIN 1-LIKE"/>
    <property type="match status" value="1"/>
</dbReference>
<organism evidence="1 2">
    <name type="scientific">Ignelater luminosus</name>
    <name type="common">Cucubano</name>
    <name type="synonym">Pyrophorus luminosus</name>
    <dbReference type="NCBI Taxonomy" id="2038154"/>
    <lineage>
        <taxon>Eukaryota</taxon>
        <taxon>Metazoa</taxon>
        <taxon>Ecdysozoa</taxon>
        <taxon>Arthropoda</taxon>
        <taxon>Hexapoda</taxon>
        <taxon>Insecta</taxon>
        <taxon>Pterygota</taxon>
        <taxon>Neoptera</taxon>
        <taxon>Endopterygota</taxon>
        <taxon>Coleoptera</taxon>
        <taxon>Polyphaga</taxon>
        <taxon>Elateriformia</taxon>
        <taxon>Elateroidea</taxon>
        <taxon>Elateridae</taxon>
        <taxon>Agrypninae</taxon>
        <taxon>Pyrophorini</taxon>
        <taxon>Ignelater</taxon>
    </lineage>
</organism>
<reference evidence="1" key="1">
    <citation type="submission" date="2019-08" db="EMBL/GenBank/DDBJ databases">
        <title>The genome of the North American firefly Photinus pyralis.</title>
        <authorList>
            <consortium name="Photinus pyralis genome working group"/>
            <person name="Fallon T.R."/>
            <person name="Sander Lower S.E."/>
            <person name="Weng J.-K."/>
        </authorList>
    </citation>
    <scope>NUCLEOTIDE SEQUENCE</scope>
    <source>
        <strain evidence="1">TRF0915ILg1</strain>
        <tissue evidence="1">Whole body</tissue>
    </source>
</reference>
<protein>
    <recommendedName>
        <fullName evidence="3">DUF4371 domain-containing protein</fullName>
    </recommendedName>
</protein>
<dbReference type="Proteomes" id="UP000801492">
    <property type="component" value="Unassembled WGS sequence"/>
</dbReference>
<comment type="caution">
    <text evidence="1">The sequence shown here is derived from an EMBL/GenBank/DDBJ whole genome shotgun (WGS) entry which is preliminary data.</text>
</comment>
<sequence>MAEKLRSTILDELKEAKYDSSILDSTPDVCFGKCLEESVVNYLDSLKVDVKNCRGQRYDNASNLAGKYNGLRAKIKSYSERAHYVPCSSHSLNLEARADAIRAIINGFNKIKSALQKLEEDVSQKRLTRIEARGLYDKMNSFEFCLMTVLWNQVLNRINATSKSLQEITANLNIVCILYESLIGYIQELRNDFDSIGEQPKEICENFTDAIYSTDFQ</sequence>
<dbReference type="AlphaFoldDB" id="A0A8K0G1K5"/>
<proteinExistence type="predicted"/>
<evidence type="ECO:0000313" key="2">
    <source>
        <dbReference type="Proteomes" id="UP000801492"/>
    </source>
</evidence>
<accession>A0A8K0G1K5</accession>
<keyword evidence="2" id="KW-1185">Reference proteome</keyword>
<gene>
    <name evidence="1" type="ORF">ILUMI_17737</name>
</gene>
<dbReference type="PANTHER" id="PTHR45749">
    <property type="match status" value="1"/>
</dbReference>
<dbReference type="OrthoDB" id="6769354at2759"/>
<evidence type="ECO:0000313" key="1">
    <source>
        <dbReference type="EMBL" id="KAF2888435.1"/>
    </source>
</evidence>
<evidence type="ECO:0008006" key="3">
    <source>
        <dbReference type="Google" id="ProtNLM"/>
    </source>
</evidence>